<evidence type="ECO:0000256" key="4">
    <source>
        <dbReference type="ARBA" id="ARBA00022989"/>
    </source>
</evidence>
<evidence type="ECO:0000256" key="1">
    <source>
        <dbReference type="ARBA" id="ARBA00004141"/>
    </source>
</evidence>
<accession>A0A9J7JSY0</accession>
<keyword evidence="4 8" id="KW-1133">Transmembrane helix</keyword>
<organism evidence="9 10">
    <name type="scientific">Cricetulus griseus</name>
    <name type="common">Chinese hamster</name>
    <name type="synonym">Cricetulus barabensis griseus</name>
    <dbReference type="NCBI Taxonomy" id="10029"/>
    <lineage>
        <taxon>Eukaryota</taxon>
        <taxon>Metazoa</taxon>
        <taxon>Chordata</taxon>
        <taxon>Craniata</taxon>
        <taxon>Vertebrata</taxon>
        <taxon>Euteleostomi</taxon>
        <taxon>Mammalia</taxon>
        <taxon>Eutheria</taxon>
        <taxon>Euarchontoglires</taxon>
        <taxon>Glires</taxon>
        <taxon>Rodentia</taxon>
        <taxon>Myomorpha</taxon>
        <taxon>Muroidea</taxon>
        <taxon>Cricetidae</taxon>
        <taxon>Cricetinae</taxon>
        <taxon>Cricetulus</taxon>
    </lineage>
</organism>
<dbReference type="GO" id="GO:0005886">
    <property type="term" value="C:plasma membrane"/>
    <property type="evidence" value="ECO:0007669"/>
    <property type="project" value="TreeGrafter"/>
</dbReference>
<reference evidence="10" key="3">
    <citation type="submission" date="2025-08" db="UniProtKB">
        <authorList>
            <consortium name="RefSeq"/>
        </authorList>
    </citation>
    <scope>IDENTIFICATION</scope>
    <source>
        <strain evidence="10">17A/GY</strain>
        <tissue evidence="10">Liver</tissue>
    </source>
</reference>
<dbReference type="GeneID" id="100755298"/>
<sequence length="741" mass="82945">MKVAQDMRSTEEGEGSPPPLAKAGSSLRDAPPESPSTKASESLLGKTLSTESRLSKESNFGEWEGGLLMTWSASAWVTRAQVSKTCLARSLAWETHGLEAPKEATSEEVRNMSKNEVFIPRPFWSSKLQYTLALVSYLLMPTHLWSFVSRWLHNGDCSFFIVYIVMLFFIGVPLLFLEMAVGQRAQSGSMDLWKTLSPWFGGVGYSIFMVCFVTNTYINLYNSWILFYMSHVFHVTVPWQHCPFQRNSSGLDPECEQGTSYAYFWYHQTLKASGRIEDGGPPAFNLGMFLLLAWCFVCVFTINGIKSFEKALYVLVPLPYFMISCFLFRILPMAGAEYGLKHLRILKVASIYDLTVWSQAGIQVVLDMGIGFGPIIYFSSHMPDFNNCLGDAFIMGLIKMLTLLFTTPLILSILGLWATITTHRCCKKNTETLIMLVAQGILPPEVQPPDLQRNPTSTYNSWLNSLPPPLRSAVLSKVPECNIQEQFLKVKESPRFVFLTFTEVISMVPASAFWTVLYFLLLLSLGLCTVVACMLGIIIPLRDTFSLFRRHPRTLIVGASMVMFLFGLFFIQPSGIYYFGLLTEYWIALPIISIVICENLAVAWAYGAKRFLTDMTALLSRPICLVCGWLWCYVCPVVLLGLAVAVFIQVITKPLTYVAWDSNTSKDVVRHYPVWLLALVVGLCAFVLMPVPAYFAHCLTLGIPFRPTASSKLSCGMGQPPTEKGASKDTPQGYRAKSLST</sequence>
<protein>
    <submittedName>
        <fullName evidence="10">Orphan sodium- and chloride-dependent neurotransmitter transporter NTT5</fullName>
    </submittedName>
</protein>
<dbReference type="InterPro" id="IPR037272">
    <property type="entry name" value="SNS_sf"/>
</dbReference>
<feature type="binding site" evidence="6">
    <location>
        <position position="525"/>
    </location>
    <ligand>
        <name>Na(+)</name>
        <dbReference type="ChEBI" id="CHEBI:29101"/>
        <label>1</label>
    </ligand>
</feature>
<feature type="transmembrane region" description="Helical" evidence="8">
    <location>
        <begin position="397"/>
        <end position="420"/>
    </location>
</feature>
<dbReference type="InterPro" id="IPR000175">
    <property type="entry name" value="Na/ntran_symport"/>
</dbReference>
<evidence type="ECO:0000256" key="6">
    <source>
        <dbReference type="PIRSR" id="PIRSR600175-1"/>
    </source>
</evidence>
<evidence type="ECO:0000313" key="10">
    <source>
        <dbReference type="RefSeq" id="XP_027276321.1"/>
    </source>
</evidence>
<evidence type="ECO:0000313" key="9">
    <source>
        <dbReference type="Proteomes" id="UP001108280"/>
    </source>
</evidence>
<dbReference type="RefSeq" id="XP_003508719.2">
    <property type="nucleotide sequence ID" value="XM_003508671.4"/>
</dbReference>
<dbReference type="Proteomes" id="UP001108280">
    <property type="component" value="Chromosome 6"/>
</dbReference>
<keyword evidence="6" id="KW-0915">Sodium</keyword>
<feature type="transmembrane region" description="Helical" evidence="8">
    <location>
        <begin position="520"/>
        <end position="542"/>
    </location>
</feature>
<gene>
    <name evidence="10" type="primary">LOC100755298</name>
</gene>
<feature type="transmembrane region" description="Helical" evidence="8">
    <location>
        <begin position="351"/>
        <end position="377"/>
    </location>
</feature>
<feature type="transmembrane region" description="Helical" evidence="8">
    <location>
        <begin position="283"/>
        <end position="305"/>
    </location>
</feature>
<dbReference type="GO" id="GO:0006865">
    <property type="term" value="P:amino acid transport"/>
    <property type="evidence" value="ECO:0007669"/>
    <property type="project" value="TreeGrafter"/>
</dbReference>
<evidence type="ECO:0000256" key="7">
    <source>
        <dbReference type="SAM" id="MobiDB-lite"/>
    </source>
</evidence>
<name>A0A9J7JSY0_CRIGR</name>
<feature type="transmembrane region" description="Helical" evidence="8">
    <location>
        <begin position="554"/>
        <end position="579"/>
    </location>
</feature>
<feature type="transmembrane region" description="Helical" evidence="8">
    <location>
        <begin position="628"/>
        <end position="652"/>
    </location>
</feature>
<evidence type="ECO:0000256" key="8">
    <source>
        <dbReference type="SAM" id="Phobius"/>
    </source>
</evidence>
<keyword evidence="3 8" id="KW-0812">Transmembrane</keyword>
<evidence type="ECO:0000256" key="2">
    <source>
        <dbReference type="ARBA" id="ARBA00022448"/>
    </source>
</evidence>
<comment type="subcellular location">
    <subcellularLocation>
        <location evidence="1">Membrane</location>
        <topology evidence="1">Multi-pass membrane protein</topology>
    </subcellularLocation>
</comment>
<dbReference type="GO" id="GO:0035725">
    <property type="term" value="P:sodium ion transmembrane transport"/>
    <property type="evidence" value="ECO:0007669"/>
    <property type="project" value="TreeGrafter"/>
</dbReference>
<feature type="transmembrane region" description="Helical" evidence="8">
    <location>
        <begin position="160"/>
        <end position="177"/>
    </location>
</feature>
<evidence type="ECO:0000256" key="5">
    <source>
        <dbReference type="ARBA" id="ARBA00023136"/>
    </source>
</evidence>
<keyword evidence="9" id="KW-1185">Reference proteome</keyword>
<keyword evidence="6" id="KW-0479">Metal-binding</keyword>
<proteinExistence type="predicted"/>
<dbReference type="GO" id="GO:0046872">
    <property type="term" value="F:metal ion binding"/>
    <property type="evidence" value="ECO:0007669"/>
    <property type="project" value="UniProtKB-KW"/>
</dbReference>
<feature type="region of interest" description="Disordered" evidence="7">
    <location>
        <begin position="714"/>
        <end position="741"/>
    </location>
</feature>
<keyword evidence="2" id="KW-0813">Transport</keyword>
<evidence type="ECO:0000256" key="3">
    <source>
        <dbReference type="ARBA" id="ARBA00022692"/>
    </source>
</evidence>
<keyword evidence="5 8" id="KW-0472">Membrane</keyword>
<dbReference type="PRINTS" id="PR00176">
    <property type="entry name" value="NANEUSMPORT"/>
</dbReference>
<reference evidence="9" key="2">
    <citation type="journal article" date="2020" name="Biotechnol. Bioeng.">
        <title>Chromosome-scale scaffolds for the Chinese hamster reference genome assembly to facilitate the study of the CHO epigenome.</title>
        <authorList>
            <person name="Hilliard W."/>
            <person name="MacDonald M."/>
            <person name="Lee K.H."/>
        </authorList>
    </citation>
    <scope>NUCLEOTIDE SEQUENCE [LARGE SCALE GENOMIC DNA]</scope>
    <source>
        <strain evidence="9">17A/GY</strain>
    </source>
</reference>
<dbReference type="RefSeq" id="XP_027276321.1">
    <property type="nucleotide sequence ID" value="XM_027420520.2"/>
</dbReference>
<feature type="transmembrane region" description="Helical" evidence="8">
    <location>
        <begin position="585"/>
        <end position="607"/>
    </location>
</feature>
<reference evidence="9" key="1">
    <citation type="journal article" date="2018" name="Biotechnol. Bioeng.">
        <title>A reference genome of the Chinese hamster based on a hybrid assembly strategy.</title>
        <authorList>
            <person name="Rupp O."/>
            <person name="MacDonald M.L."/>
            <person name="Li S."/>
            <person name="Dhiman H."/>
            <person name="Polson S."/>
            <person name="Griep S."/>
            <person name="Heffner K."/>
            <person name="Hernandez I."/>
            <person name="Brinkrolf K."/>
            <person name="Jadhav V."/>
            <person name="Samoudi M."/>
            <person name="Hao H."/>
            <person name="Kingham B."/>
            <person name="Goesmann A."/>
            <person name="Betenbaugh M.J."/>
            <person name="Lewis N.E."/>
            <person name="Borth N."/>
            <person name="Lee K.H."/>
        </authorList>
    </citation>
    <scope>NUCLEOTIDE SEQUENCE [LARGE SCALE GENOMIC DNA]</scope>
    <source>
        <strain evidence="9">17A/GY</strain>
    </source>
</reference>
<dbReference type="PANTHER" id="PTHR11616:SF327">
    <property type="entry name" value="ORPHAN SODIUM- AND CHLORIDE-DEPENDENT NEUROTRANSMITTER TRANSPORTER NTT5"/>
    <property type="match status" value="1"/>
</dbReference>
<dbReference type="SUPFAM" id="SSF161070">
    <property type="entry name" value="SNF-like"/>
    <property type="match status" value="1"/>
</dbReference>
<dbReference type="Pfam" id="PF00209">
    <property type="entry name" value="SNF"/>
    <property type="match status" value="1"/>
</dbReference>
<feature type="region of interest" description="Disordered" evidence="7">
    <location>
        <begin position="1"/>
        <end position="50"/>
    </location>
</feature>
<feature type="transmembrane region" description="Helical" evidence="8">
    <location>
        <begin position="311"/>
        <end position="331"/>
    </location>
</feature>
<feature type="transmembrane region" description="Helical" evidence="8">
    <location>
        <begin position="198"/>
        <end position="218"/>
    </location>
</feature>
<feature type="transmembrane region" description="Helical" evidence="8">
    <location>
        <begin position="672"/>
        <end position="696"/>
    </location>
</feature>
<dbReference type="PANTHER" id="PTHR11616">
    <property type="entry name" value="SODIUM/CHLORIDE DEPENDENT TRANSPORTER"/>
    <property type="match status" value="1"/>
</dbReference>
<feature type="transmembrane region" description="Helical" evidence="8">
    <location>
        <begin position="496"/>
        <end position="514"/>
    </location>
</feature>
<dbReference type="KEGG" id="cge:100755298"/>
<dbReference type="AlphaFoldDB" id="A0A9J7JSY0"/>
<dbReference type="PROSITE" id="PS50267">
    <property type="entry name" value="NA_NEUROTRAN_SYMP_3"/>
    <property type="match status" value="1"/>
</dbReference>
<dbReference type="OrthoDB" id="6581954at2759"/>